<dbReference type="PANTHER" id="PTHR11236">
    <property type="entry name" value="AMINOBENZOATE/ANTHRANILATE SYNTHASE"/>
    <property type="match status" value="1"/>
</dbReference>
<evidence type="ECO:0000259" key="1">
    <source>
        <dbReference type="Pfam" id="PF00425"/>
    </source>
</evidence>
<dbReference type="InterPro" id="IPR043131">
    <property type="entry name" value="BCAT-like_N"/>
</dbReference>
<feature type="domain" description="Chorismate-utilising enzyme C-terminal" evidence="1">
    <location>
        <begin position="119"/>
        <end position="371"/>
    </location>
</feature>
<dbReference type="Pfam" id="PF01063">
    <property type="entry name" value="Aminotran_4"/>
    <property type="match status" value="1"/>
</dbReference>
<dbReference type="NCBIfam" id="TIGR00553">
    <property type="entry name" value="pabB"/>
    <property type="match status" value="1"/>
</dbReference>
<dbReference type="Gene3D" id="3.20.10.10">
    <property type="entry name" value="D-amino Acid Aminotransferase, subunit A, domain 2"/>
    <property type="match status" value="1"/>
</dbReference>
<keyword evidence="2" id="KW-0032">Aminotransferase</keyword>
<gene>
    <name evidence="2" type="primary">pabB</name>
    <name evidence="2" type="ORF">LEP1GSC179_3414</name>
</gene>
<organism evidence="2 3">
    <name type="scientific">Leptospira santarosai str. MOR084</name>
    <dbReference type="NCBI Taxonomy" id="1049984"/>
    <lineage>
        <taxon>Bacteria</taxon>
        <taxon>Pseudomonadati</taxon>
        <taxon>Spirochaetota</taxon>
        <taxon>Spirochaetia</taxon>
        <taxon>Leptospirales</taxon>
        <taxon>Leptospiraceae</taxon>
        <taxon>Leptospira</taxon>
    </lineage>
</organism>
<keyword evidence="2" id="KW-0808">Transferase</keyword>
<dbReference type="RefSeq" id="WP_004476026.1">
    <property type="nucleotide sequence ID" value="NZ_AHON02000029.1"/>
</dbReference>
<dbReference type="InterPro" id="IPR019999">
    <property type="entry name" value="Anth_synth_I-like"/>
</dbReference>
<proteinExistence type="predicted"/>
<dbReference type="InterPro" id="IPR036038">
    <property type="entry name" value="Aminotransferase-like"/>
</dbReference>
<dbReference type="EC" id="2.6.1.85" evidence="2"/>
<sequence length="591" mass="68881">MRIEELIFSDQPFMIFDEGFHPFGKIIFRNPIRTIEIYRLDTLSTSLNEINDYLKQGYHVAGFISYEVGYFFSNMNWEQTETTLPLLYFAVFQNPEKLPEIQTDPSQNYGFYISSTPNHENYVQNLDVIRTKLYQGEIYQINYTDKIFFDFEGDILSFYKILSQRQPVSYGSWIRFRDIDILSFSPELFFEKKGRTLVTKPMKGTYQRGKSEKEDEKNIRILLNSEKEKAENLMITDLMRNDLGKISKEGSVQVQTLFSVEKYKTIFQMTSTIRSELSEWVEWKDIFRELFPGGSITGAPKFRAMQLIQQLEKPRGIYTGAIGVIRPDQNAVFSIGIRTLELKKGKGNIGIGSGITWDSDPEKEWLEILEKAKFFTEAPQGFFLFETILYKNGILYFLKEHLERIKKSAKIFQFPFSKKEWDTSLKQIASISPGPNTYKIKISLDSLGKFRIESHKLPKFRKEGIVKISEIEIDSSSEFRKHKTNLREIYDGEGRRFRDSGYIDVLYLNEKKEIIEGSICNIFVKIGDSYFTPPISSGALPGIFRNRLLKRNGFYEKTLSLDDLRRSNSIFLCNSVRGILRVKEVHDSKKE</sequence>
<dbReference type="InterPro" id="IPR005802">
    <property type="entry name" value="ADC_synth_comp_1"/>
</dbReference>
<reference evidence="2" key="1">
    <citation type="submission" date="2012-10" db="EMBL/GenBank/DDBJ databases">
        <authorList>
            <person name="Harkins D.M."/>
            <person name="Durkin A.S."/>
            <person name="Brinkac L.M."/>
            <person name="Haft D.H."/>
            <person name="Selengut J.D."/>
            <person name="Sanka R."/>
            <person name="DePew J."/>
            <person name="Purushe J."/>
            <person name="Matthias M.A."/>
            <person name="Vinetz J.M."/>
            <person name="Sutton G.G."/>
            <person name="Nierman W.C."/>
            <person name="Fouts D.E."/>
        </authorList>
    </citation>
    <scope>NUCLEOTIDE SEQUENCE [LARGE SCALE GENOMIC DNA]</scope>
    <source>
        <strain evidence="2">MOR084</strain>
    </source>
</reference>
<dbReference type="InterPro" id="IPR005801">
    <property type="entry name" value="ADC_synthase"/>
</dbReference>
<keyword evidence="3" id="KW-1185">Reference proteome</keyword>
<dbReference type="AlphaFoldDB" id="A0A0E2BI30"/>
<dbReference type="InterPro" id="IPR043132">
    <property type="entry name" value="BCAT-like_C"/>
</dbReference>
<dbReference type="SUPFAM" id="SSF56752">
    <property type="entry name" value="D-aminoacid aminotransferase-like PLP-dependent enzymes"/>
    <property type="match status" value="1"/>
</dbReference>
<protein>
    <submittedName>
        <fullName evidence="2">Aminodeoxychorismate synthase, component I</fullName>
        <ecNumber evidence="2">2.6.1.85</ecNumber>
    </submittedName>
</protein>
<dbReference type="Gene3D" id="3.60.120.10">
    <property type="entry name" value="Anthranilate synthase"/>
    <property type="match status" value="1"/>
</dbReference>
<dbReference type="PANTHER" id="PTHR11236:SF50">
    <property type="entry name" value="AMINODEOXYCHORISMATE SYNTHASE COMPONENT 1"/>
    <property type="match status" value="1"/>
</dbReference>
<dbReference type="GO" id="GO:0009396">
    <property type="term" value="P:folic acid-containing compound biosynthetic process"/>
    <property type="evidence" value="ECO:0007669"/>
    <property type="project" value="InterPro"/>
</dbReference>
<evidence type="ECO:0000313" key="2">
    <source>
        <dbReference type="EMBL" id="EKO34601.1"/>
    </source>
</evidence>
<name>A0A0E2BI30_9LEPT</name>
<dbReference type="Gene3D" id="3.30.470.10">
    <property type="match status" value="1"/>
</dbReference>
<dbReference type="PRINTS" id="PR00095">
    <property type="entry name" value="ANTSNTHASEI"/>
</dbReference>
<dbReference type="Pfam" id="PF00425">
    <property type="entry name" value="Chorismate_bind"/>
    <property type="match status" value="1"/>
</dbReference>
<comment type="caution">
    <text evidence="2">The sequence shown here is derived from an EMBL/GenBank/DDBJ whole genome shotgun (WGS) entry which is preliminary data.</text>
</comment>
<dbReference type="GO" id="GO:0000162">
    <property type="term" value="P:L-tryptophan biosynthetic process"/>
    <property type="evidence" value="ECO:0007669"/>
    <property type="project" value="TreeGrafter"/>
</dbReference>
<accession>A0A0E2BI30</accession>
<dbReference type="SUPFAM" id="SSF56322">
    <property type="entry name" value="ADC synthase"/>
    <property type="match status" value="1"/>
</dbReference>
<dbReference type="InterPro" id="IPR015890">
    <property type="entry name" value="Chorismate_C"/>
</dbReference>
<dbReference type="EMBL" id="AHON02000029">
    <property type="protein sequence ID" value="EKO34601.1"/>
    <property type="molecule type" value="Genomic_DNA"/>
</dbReference>
<dbReference type="Proteomes" id="UP000006329">
    <property type="component" value="Unassembled WGS sequence"/>
</dbReference>
<dbReference type="InterPro" id="IPR001544">
    <property type="entry name" value="Aminotrans_IV"/>
</dbReference>
<dbReference type="GO" id="GO:0046820">
    <property type="term" value="F:4-amino-4-deoxychorismate synthase activity"/>
    <property type="evidence" value="ECO:0007669"/>
    <property type="project" value="UniProtKB-EC"/>
</dbReference>
<evidence type="ECO:0000313" key="3">
    <source>
        <dbReference type="Proteomes" id="UP000006329"/>
    </source>
</evidence>